<evidence type="ECO:0000313" key="7">
    <source>
        <dbReference type="Proteomes" id="UP000315724"/>
    </source>
</evidence>
<dbReference type="Pfam" id="PF00012">
    <property type="entry name" value="HSP70"/>
    <property type="match status" value="2"/>
</dbReference>
<evidence type="ECO:0000256" key="2">
    <source>
        <dbReference type="ARBA" id="ARBA00022741"/>
    </source>
</evidence>
<dbReference type="InterPro" id="IPR043129">
    <property type="entry name" value="ATPase_NBD"/>
</dbReference>
<feature type="region of interest" description="Disordered" evidence="5">
    <location>
        <begin position="549"/>
        <end position="659"/>
    </location>
</feature>
<evidence type="ECO:0000313" key="6">
    <source>
        <dbReference type="EMBL" id="QDT34706.1"/>
    </source>
</evidence>
<dbReference type="PROSITE" id="PS00329">
    <property type="entry name" value="HSP70_2"/>
    <property type="match status" value="1"/>
</dbReference>
<dbReference type="KEGG" id="tpol:Mal48_39780"/>
<evidence type="ECO:0000256" key="3">
    <source>
        <dbReference type="ARBA" id="ARBA00022840"/>
    </source>
</evidence>
<dbReference type="Gene3D" id="3.90.640.10">
    <property type="entry name" value="Actin, Chain A, domain 4"/>
    <property type="match status" value="1"/>
</dbReference>
<dbReference type="GO" id="GO:0140662">
    <property type="term" value="F:ATP-dependent protein folding chaperone"/>
    <property type="evidence" value="ECO:0007669"/>
    <property type="project" value="InterPro"/>
</dbReference>
<dbReference type="CDD" id="cd24029">
    <property type="entry name" value="ASKHA_NBD_HSP70_DnaK_HscA_HscC"/>
    <property type="match status" value="1"/>
</dbReference>
<dbReference type="SUPFAM" id="SSF100920">
    <property type="entry name" value="Heat shock protein 70kD (HSP70), peptide-binding domain"/>
    <property type="match status" value="1"/>
</dbReference>
<protein>
    <submittedName>
        <fullName evidence="6">Chaperone protein DnaK</fullName>
    </submittedName>
</protein>
<evidence type="ECO:0000256" key="1">
    <source>
        <dbReference type="ARBA" id="ARBA00007381"/>
    </source>
</evidence>
<evidence type="ECO:0000256" key="4">
    <source>
        <dbReference type="RuleBase" id="RU003322"/>
    </source>
</evidence>
<keyword evidence="2 4" id="KW-0547">Nucleotide-binding</keyword>
<reference evidence="6 7" key="1">
    <citation type="submission" date="2019-02" db="EMBL/GenBank/DDBJ databases">
        <title>Deep-cultivation of Planctomycetes and their phenomic and genomic characterization uncovers novel biology.</title>
        <authorList>
            <person name="Wiegand S."/>
            <person name="Jogler M."/>
            <person name="Boedeker C."/>
            <person name="Pinto D."/>
            <person name="Vollmers J."/>
            <person name="Rivas-Marin E."/>
            <person name="Kohn T."/>
            <person name="Peeters S.H."/>
            <person name="Heuer A."/>
            <person name="Rast P."/>
            <person name="Oberbeckmann S."/>
            <person name="Bunk B."/>
            <person name="Jeske O."/>
            <person name="Meyerdierks A."/>
            <person name="Storesund J.E."/>
            <person name="Kallscheuer N."/>
            <person name="Luecker S."/>
            <person name="Lage O.M."/>
            <person name="Pohl T."/>
            <person name="Merkel B.J."/>
            <person name="Hornburger P."/>
            <person name="Mueller R.-W."/>
            <person name="Bruemmer F."/>
            <person name="Labrenz M."/>
            <person name="Spormann A.M."/>
            <person name="Op den Camp H."/>
            <person name="Overmann J."/>
            <person name="Amann R."/>
            <person name="Jetten M.S.M."/>
            <person name="Mascher T."/>
            <person name="Medema M.H."/>
            <person name="Devos D.P."/>
            <person name="Kaster A.-K."/>
            <person name="Ovreas L."/>
            <person name="Rohde M."/>
            <person name="Galperin M.Y."/>
            <person name="Jogler C."/>
        </authorList>
    </citation>
    <scope>NUCLEOTIDE SEQUENCE [LARGE SCALE GENOMIC DNA]</scope>
    <source>
        <strain evidence="6 7">Mal48</strain>
    </source>
</reference>
<feature type="compositionally biased region" description="Basic residues" evidence="5">
    <location>
        <begin position="650"/>
        <end position="659"/>
    </location>
</feature>
<dbReference type="PROSITE" id="PS00297">
    <property type="entry name" value="HSP70_1"/>
    <property type="match status" value="1"/>
</dbReference>
<dbReference type="InterPro" id="IPR018181">
    <property type="entry name" value="Heat_shock_70_CS"/>
</dbReference>
<dbReference type="SUPFAM" id="SSF53067">
    <property type="entry name" value="Actin-like ATPase domain"/>
    <property type="match status" value="2"/>
</dbReference>
<dbReference type="AlphaFoldDB" id="A0A517QSU2"/>
<dbReference type="InterPro" id="IPR029047">
    <property type="entry name" value="HSP70_peptide-bd_sf"/>
</dbReference>
<dbReference type="Gene3D" id="3.30.420.40">
    <property type="match status" value="2"/>
</dbReference>
<keyword evidence="3 4" id="KW-0067">ATP-binding</keyword>
<dbReference type="InterPro" id="IPR013126">
    <property type="entry name" value="Hsp_70_fam"/>
</dbReference>
<dbReference type="PRINTS" id="PR00301">
    <property type="entry name" value="HEATSHOCK70"/>
</dbReference>
<dbReference type="Gene3D" id="2.60.34.10">
    <property type="entry name" value="Substrate Binding Domain Of DNAk, Chain A, domain 1"/>
    <property type="match status" value="1"/>
</dbReference>
<organism evidence="6 7">
    <name type="scientific">Thalassoglobus polymorphus</name>
    <dbReference type="NCBI Taxonomy" id="2527994"/>
    <lineage>
        <taxon>Bacteria</taxon>
        <taxon>Pseudomonadati</taxon>
        <taxon>Planctomycetota</taxon>
        <taxon>Planctomycetia</taxon>
        <taxon>Planctomycetales</taxon>
        <taxon>Planctomycetaceae</taxon>
        <taxon>Thalassoglobus</taxon>
    </lineage>
</organism>
<dbReference type="Proteomes" id="UP000315724">
    <property type="component" value="Chromosome"/>
</dbReference>
<dbReference type="FunFam" id="3.30.420.40:FF:000545">
    <property type="entry name" value="Endoplasmic reticulum chaperone BiP"/>
    <property type="match status" value="1"/>
</dbReference>
<keyword evidence="7" id="KW-1185">Reference proteome</keyword>
<proteinExistence type="inferred from homology"/>
<comment type="similarity">
    <text evidence="1 4">Belongs to the heat shock protein 70 family.</text>
</comment>
<accession>A0A517QSU2</accession>
<gene>
    <name evidence="6" type="primary">dnaK_3</name>
    <name evidence="6" type="ORF">Mal48_39780</name>
</gene>
<sequence>MPLNRPKQRVHPVGIDLGTTYSCLSYLTPEGQPVTIPNTEGELTTPSVVFFDGDEVVVGSEALRNSVTSPERVVLHAKRHIGDPNKCWIFDGHVYRPKEISSLIIRKLLDGAEERLGRVRHAVITVPAQFSDVQRQITVQAGVDAGLERVDIINEPVATALCHVLSEGIWFAEIAQDQTVLVFDLGGGTCDLSLVQYNKDEVKVIASGGDLQLGGLDWNQRLEDFACDEFVKSSTSDPRLDLESQQGLAIEIEQVKRSLSVRPKATILVQHDGRRKSILIERERFELLTNDLVKRTEEITKEMLKSHGKGWAHVDSVLVTGGASRMPMIRNMLQRISGTTLNTTLPPDQSISHGAAFYAGMLLSGQSLEKSSLDESASARLQKIKQQSVTGRSLGILIRDPETGDRRPHYLIEANTPLPCAYRQTFGTVVENQKRVHLHIVESGATLGEEYVELGDCLIHSLPEELPKRSPIEVTIQYDEQGRVRVHAVDRKSGQVARTTILRGGGKTSDDDIDVQAPVEEQPSQSKPDEPGDFSNAFEADLLKIETEDIAPSVPEETPVESRSPKKPRSAVDAKRTRKSTRPPKISSSVSLEEAERPIPLCNRCGNILEKSGNCLECGRSGAEKSSKKKLAKRKQSEDPTEPMTSSPTSHKRPRHKPR</sequence>
<dbReference type="PANTHER" id="PTHR19375">
    <property type="entry name" value="HEAT SHOCK PROTEIN 70KDA"/>
    <property type="match status" value="1"/>
</dbReference>
<evidence type="ECO:0000256" key="5">
    <source>
        <dbReference type="SAM" id="MobiDB-lite"/>
    </source>
</evidence>
<name>A0A517QSU2_9PLAN</name>
<dbReference type="EMBL" id="CP036267">
    <property type="protein sequence ID" value="QDT34706.1"/>
    <property type="molecule type" value="Genomic_DNA"/>
</dbReference>
<dbReference type="GO" id="GO:0005524">
    <property type="term" value="F:ATP binding"/>
    <property type="evidence" value="ECO:0007669"/>
    <property type="project" value="UniProtKB-KW"/>
</dbReference>
<dbReference type="RefSeq" id="WP_197441818.1">
    <property type="nucleotide sequence ID" value="NZ_CP036267.1"/>
</dbReference>